<gene>
    <name evidence="3" type="ORF">scyTo_0019174</name>
</gene>
<feature type="region of interest" description="Disordered" evidence="1">
    <location>
        <begin position="20"/>
        <end position="50"/>
    </location>
</feature>
<evidence type="ECO:0000256" key="1">
    <source>
        <dbReference type="SAM" id="MobiDB-lite"/>
    </source>
</evidence>
<feature type="compositionally biased region" description="Acidic residues" evidence="1">
    <location>
        <begin position="31"/>
        <end position="40"/>
    </location>
</feature>
<sequence length="217" mass="25293">MLRNNSNEWNDAIKLIPPKEAKGEYYGSLDKEDEDTDDEISAEKQEANYECQVTAEKPKKEEKFNFFSDGETRVDFVLVWKEDLTKESEKSRAEDMDNVSEKNQNSKLTNDMEQDTKWRNKFLKNLRRSELLMEMHEAQSQKQTIHYVVLNVPWKALCYFAENMGLLVPLQDADPRLPHYNADCRMLFPDCLTTMLTAECCFQSASLRCGLQDAVPR</sequence>
<feature type="domain" description="Anoctamin dimerisation" evidence="2">
    <location>
        <begin position="66"/>
        <end position="176"/>
    </location>
</feature>
<feature type="region of interest" description="Disordered" evidence="1">
    <location>
        <begin position="89"/>
        <end position="110"/>
    </location>
</feature>
<dbReference type="InterPro" id="IPR032394">
    <property type="entry name" value="Anoct_dimer"/>
</dbReference>
<accession>A0A401PUA6</accession>
<name>A0A401PUA6_SCYTO</name>
<dbReference type="Pfam" id="PF16178">
    <property type="entry name" value="Anoct_dimer"/>
    <property type="match status" value="1"/>
</dbReference>
<evidence type="ECO:0000259" key="2">
    <source>
        <dbReference type="Pfam" id="PF16178"/>
    </source>
</evidence>
<evidence type="ECO:0000313" key="4">
    <source>
        <dbReference type="Proteomes" id="UP000288216"/>
    </source>
</evidence>
<protein>
    <recommendedName>
        <fullName evidence="2">Anoctamin dimerisation domain-containing protein</fullName>
    </recommendedName>
</protein>
<dbReference type="GO" id="GO:0046983">
    <property type="term" value="F:protein dimerization activity"/>
    <property type="evidence" value="ECO:0007669"/>
    <property type="project" value="InterPro"/>
</dbReference>
<organism evidence="3 4">
    <name type="scientific">Scyliorhinus torazame</name>
    <name type="common">Cloudy catshark</name>
    <name type="synonym">Catulus torazame</name>
    <dbReference type="NCBI Taxonomy" id="75743"/>
    <lineage>
        <taxon>Eukaryota</taxon>
        <taxon>Metazoa</taxon>
        <taxon>Chordata</taxon>
        <taxon>Craniata</taxon>
        <taxon>Vertebrata</taxon>
        <taxon>Chondrichthyes</taxon>
        <taxon>Elasmobranchii</taxon>
        <taxon>Galeomorphii</taxon>
        <taxon>Galeoidea</taxon>
        <taxon>Carcharhiniformes</taxon>
        <taxon>Scyliorhinidae</taxon>
        <taxon>Scyliorhinus</taxon>
    </lineage>
</organism>
<feature type="compositionally biased region" description="Polar residues" evidence="1">
    <location>
        <begin position="101"/>
        <end position="110"/>
    </location>
</feature>
<dbReference type="EMBL" id="BFAA01014003">
    <property type="protein sequence ID" value="GCB76653.1"/>
    <property type="molecule type" value="Genomic_DNA"/>
</dbReference>
<comment type="caution">
    <text evidence="3">The sequence shown here is derived from an EMBL/GenBank/DDBJ whole genome shotgun (WGS) entry which is preliminary data.</text>
</comment>
<reference evidence="3 4" key="1">
    <citation type="journal article" date="2018" name="Nat. Ecol. Evol.">
        <title>Shark genomes provide insights into elasmobranch evolution and the origin of vertebrates.</title>
        <authorList>
            <person name="Hara Y"/>
            <person name="Yamaguchi K"/>
            <person name="Onimaru K"/>
            <person name="Kadota M"/>
            <person name="Koyanagi M"/>
            <person name="Keeley SD"/>
            <person name="Tatsumi K"/>
            <person name="Tanaka K"/>
            <person name="Motone F"/>
            <person name="Kageyama Y"/>
            <person name="Nozu R"/>
            <person name="Adachi N"/>
            <person name="Nishimura O"/>
            <person name="Nakagawa R"/>
            <person name="Tanegashima C"/>
            <person name="Kiyatake I"/>
            <person name="Matsumoto R"/>
            <person name="Murakumo K"/>
            <person name="Nishida K"/>
            <person name="Terakita A"/>
            <person name="Kuratani S"/>
            <person name="Sato K"/>
            <person name="Hyodo S Kuraku.S."/>
        </authorList>
    </citation>
    <scope>NUCLEOTIDE SEQUENCE [LARGE SCALE GENOMIC DNA]</scope>
</reference>
<dbReference type="AlphaFoldDB" id="A0A401PUA6"/>
<keyword evidence="4" id="KW-1185">Reference proteome</keyword>
<dbReference type="Proteomes" id="UP000288216">
    <property type="component" value="Unassembled WGS sequence"/>
</dbReference>
<proteinExistence type="predicted"/>
<evidence type="ECO:0000313" key="3">
    <source>
        <dbReference type="EMBL" id="GCB76653.1"/>
    </source>
</evidence>